<name>A0A644V326_9ZZZZ</name>
<dbReference type="GO" id="GO:0019878">
    <property type="term" value="P:lysine biosynthetic process via aminoadipic acid"/>
    <property type="evidence" value="ECO:0007669"/>
    <property type="project" value="TreeGrafter"/>
</dbReference>
<reference evidence="3" key="1">
    <citation type="submission" date="2019-08" db="EMBL/GenBank/DDBJ databases">
        <authorList>
            <person name="Kucharzyk K."/>
            <person name="Murdoch R.W."/>
            <person name="Higgins S."/>
            <person name="Loffler F."/>
        </authorList>
    </citation>
    <scope>NUCLEOTIDE SEQUENCE</scope>
</reference>
<sequence>MGLFFSKEVERGATISVWEITETEEELMNLSSIPHDELEDLQLTKSIARRKERLAVRALLNELFDGKVYLGHHDNGRPFLQNSLIEISISHTSRFVCVLTHPEESVGVDVESLGRDFSAVEKKALSEEEVENLSERHKNLHLAIHWSVKEALYKRMSLTDVDFAKQINIKRFSPREEGSVDVEFLHKDGHQEEFEVNYEVFENHILAWIVG</sequence>
<dbReference type="AlphaFoldDB" id="A0A644V326"/>
<dbReference type="SUPFAM" id="SSF56214">
    <property type="entry name" value="4'-phosphopantetheinyl transferase"/>
    <property type="match status" value="2"/>
</dbReference>
<dbReference type="Pfam" id="PF01648">
    <property type="entry name" value="ACPS"/>
    <property type="match status" value="1"/>
</dbReference>
<feature type="domain" description="4'-phosphopantetheinyl transferase" evidence="2">
    <location>
        <begin position="105"/>
        <end position="207"/>
    </location>
</feature>
<evidence type="ECO:0000313" key="3">
    <source>
        <dbReference type="EMBL" id="MPL85607.1"/>
    </source>
</evidence>
<keyword evidence="1" id="KW-0808">Transferase</keyword>
<accession>A0A644V326</accession>
<organism evidence="3">
    <name type="scientific">bioreactor metagenome</name>
    <dbReference type="NCBI Taxonomy" id="1076179"/>
    <lineage>
        <taxon>unclassified sequences</taxon>
        <taxon>metagenomes</taxon>
        <taxon>ecological metagenomes</taxon>
    </lineage>
</organism>
<dbReference type="InterPro" id="IPR008278">
    <property type="entry name" value="4-PPantetheinyl_Trfase_dom"/>
</dbReference>
<dbReference type="PANTHER" id="PTHR12215:SF15">
    <property type="entry name" value="4'-PHOSPHOPANTETHEINYL TRANSFERASE SUPERFAMILY-RELATED"/>
    <property type="match status" value="1"/>
</dbReference>
<evidence type="ECO:0000256" key="1">
    <source>
        <dbReference type="ARBA" id="ARBA00022679"/>
    </source>
</evidence>
<dbReference type="InterPro" id="IPR050559">
    <property type="entry name" value="P-Pant_transferase_sf"/>
</dbReference>
<protein>
    <recommendedName>
        <fullName evidence="2">4'-phosphopantetheinyl transferase domain-containing protein</fullName>
    </recommendedName>
</protein>
<dbReference type="GO" id="GO:0000287">
    <property type="term" value="F:magnesium ion binding"/>
    <property type="evidence" value="ECO:0007669"/>
    <property type="project" value="InterPro"/>
</dbReference>
<dbReference type="Gene3D" id="3.90.470.20">
    <property type="entry name" value="4'-phosphopantetheinyl transferase domain"/>
    <property type="match status" value="1"/>
</dbReference>
<dbReference type="GO" id="GO:0005829">
    <property type="term" value="C:cytosol"/>
    <property type="evidence" value="ECO:0007669"/>
    <property type="project" value="TreeGrafter"/>
</dbReference>
<dbReference type="InterPro" id="IPR037143">
    <property type="entry name" value="4-PPantetheinyl_Trfase_dom_sf"/>
</dbReference>
<dbReference type="PANTHER" id="PTHR12215">
    <property type="entry name" value="PHOSPHOPANTETHEINE TRANSFERASE"/>
    <property type="match status" value="1"/>
</dbReference>
<gene>
    <name evidence="3" type="ORF">SDC9_31577</name>
</gene>
<dbReference type="EMBL" id="VSSQ01000208">
    <property type="protein sequence ID" value="MPL85607.1"/>
    <property type="molecule type" value="Genomic_DNA"/>
</dbReference>
<dbReference type="GO" id="GO:0008897">
    <property type="term" value="F:holo-[acyl-carrier-protein] synthase activity"/>
    <property type="evidence" value="ECO:0007669"/>
    <property type="project" value="InterPro"/>
</dbReference>
<proteinExistence type="predicted"/>
<evidence type="ECO:0000259" key="2">
    <source>
        <dbReference type="Pfam" id="PF01648"/>
    </source>
</evidence>
<comment type="caution">
    <text evidence="3">The sequence shown here is derived from an EMBL/GenBank/DDBJ whole genome shotgun (WGS) entry which is preliminary data.</text>
</comment>